<comment type="similarity">
    <text evidence="2">Belongs to the disease resistance NB-LRR family.</text>
</comment>
<dbReference type="GO" id="GO:0098542">
    <property type="term" value="P:defense response to other organism"/>
    <property type="evidence" value="ECO:0007669"/>
    <property type="project" value="TreeGrafter"/>
</dbReference>
<feature type="domain" description="Disease resistance protein winged helix" evidence="10">
    <location>
        <begin position="368"/>
        <end position="438"/>
    </location>
</feature>
<feature type="domain" description="NB-ARC" evidence="9">
    <location>
        <begin position="136"/>
        <end position="199"/>
    </location>
</feature>
<evidence type="ECO:0000256" key="5">
    <source>
        <dbReference type="ARBA" id="ARBA00022737"/>
    </source>
</evidence>
<dbReference type="Gene3D" id="1.20.5.4130">
    <property type="match status" value="1"/>
</dbReference>
<keyword evidence="5" id="KW-0677">Repeat</keyword>
<dbReference type="SUPFAM" id="SSF52540">
    <property type="entry name" value="P-loop containing nucleoside triphosphate hydrolases"/>
    <property type="match status" value="1"/>
</dbReference>
<evidence type="ECO:0000256" key="1">
    <source>
        <dbReference type="ARBA" id="ARBA00004496"/>
    </source>
</evidence>
<reference evidence="11" key="2">
    <citation type="journal article" date="2024" name="Plant">
        <title>Genomic evolution and insights into agronomic trait innovations of Sesamum species.</title>
        <authorList>
            <person name="Miao H."/>
            <person name="Wang L."/>
            <person name="Qu L."/>
            <person name="Liu H."/>
            <person name="Sun Y."/>
            <person name="Le M."/>
            <person name="Wang Q."/>
            <person name="Wei S."/>
            <person name="Zheng Y."/>
            <person name="Lin W."/>
            <person name="Duan Y."/>
            <person name="Cao H."/>
            <person name="Xiong S."/>
            <person name="Wang X."/>
            <person name="Wei L."/>
            <person name="Li C."/>
            <person name="Ma Q."/>
            <person name="Ju M."/>
            <person name="Zhao R."/>
            <person name="Li G."/>
            <person name="Mu C."/>
            <person name="Tian Q."/>
            <person name="Mei H."/>
            <person name="Zhang T."/>
            <person name="Gao T."/>
            <person name="Zhang H."/>
        </authorList>
    </citation>
    <scope>NUCLEOTIDE SEQUENCE</scope>
    <source>
        <strain evidence="11">G01</strain>
    </source>
</reference>
<dbReference type="GO" id="GO:0005524">
    <property type="term" value="F:ATP binding"/>
    <property type="evidence" value="ECO:0007669"/>
    <property type="project" value="UniProtKB-KW"/>
</dbReference>
<feature type="domain" description="NB-ARC" evidence="9">
    <location>
        <begin position="208"/>
        <end position="284"/>
    </location>
</feature>
<proteinExistence type="inferred from homology"/>
<keyword evidence="4" id="KW-0433">Leucine-rich repeat</keyword>
<dbReference type="InterPro" id="IPR036388">
    <property type="entry name" value="WH-like_DNA-bd_sf"/>
</dbReference>
<dbReference type="GO" id="GO:0005737">
    <property type="term" value="C:cytoplasm"/>
    <property type="evidence" value="ECO:0007669"/>
    <property type="project" value="UniProtKB-SubCell"/>
</dbReference>
<dbReference type="Pfam" id="PF23559">
    <property type="entry name" value="WHD_DRP"/>
    <property type="match status" value="1"/>
</dbReference>
<evidence type="ECO:0000256" key="7">
    <source>
        <dbReference type="ARBA" id="ARBA00022821"/>
    </source>
</evidence>
<sequence>MAYAALVSLLQTIEEFPRPVQQISVDLYGKVSNLLGVLEDSLQTSSPSIRPLEGQIRDASFEAQDIIDSHILSQALSKSADRGVGLQNVIKEFDSILEVVSRIKDGKEEDPVQVNSSAAGSSRFAGSNKIELVGLDQDVMHIKDRLTGSPSKLDIISIVGMGGIGKTTLARNLYNDSLIEYYFDTRAWVVVSQDYHIKKSSRASLVPQGRRYLIVMDDVWDTKVWDDAKRYFPDDNNGSRIILTTRQLAVAMYANAESPSHHMSLLSPNASWDLLRKTVFGQKDCPSALEKIGRMIAQNCKGLPLAIVVIGGLLSRAHDKKQEDWEHVASHVNSVIMRNEGDEFMEILSLSYNYLPHHLKACFLYMGVFPEDKEISVSQLLKLWVAEGFVKPPTPKSFEEVAKDYFNDLTGRNLIQVQRRNRNGRVKTCIIHDMLRELCIKEAWDEKFLQVIDWGTCLSTQGRNNQRRMSIHIEGSLTLVYPEEFDALLLRVLNALTIEFHEFPNGIIELIHLRHMENAKVEAYLVRERFLGSPFSYTSLGEKIQLF</sequence>
<keyword evidence="7" id="KW-0611">Plant defense</keyword>
<evidence type="ECO:0000256" key="8">
    <source>
        <dbReference type="ARBA" id="ARBA00022840"/>
    </source>
</evidence>
<evidence type="ECO:0000259" key="9">
    <source>
        <dbReference type="Pfam" id="PF00931"/>
    </source>
</evidence>
<keyword evidence="6" id="KW-0547">Nucleotide-binding</keyword>
<evidence type="ECO:0000259" key="10">
    <source>
        <dbReference type="Pfam" id="PF23559"/>
    </source>
</evidence>
<dbReference type="InterPro" id="IPR042197">
    <property type="entry name" value="Apaf_helical"/>
</dbReference>
<evidence type="ECO:0000256" key="2">
    <source>
        <dbReference type="ARBA" id="ARBA00008894"/>
    </source>
</evidence>
<dbReference type="InterPro" id="IPR058922">
    <property type="entry name" value="WHD_DRP"/>
</dbReference>
<organism evidence="11">
    <name type="scientific">Sesamum angustifolium</name>
    <dbReference type="NCBI Taxonomy" id="2727405"/>
    <lineage>
        <taxon>Eukaryota</taxon>
        <taxon>Viridiplantae</taxon>
        <taxon>Streptophyta</taxon>
        <taxon>Embryophyta</taxon>
        <taxon>Tracheophyta</taxon>
        <taxon>Spermatophyta</taxon>
        <taxon>Magnoliopsida</taxon>
        <taxon>eudicotyledons</taxon>
        <taxon>Gunneridae</taxon>
        <taxon>Pentapetalae</taxon>
        <taxon>asterids</taxon>
        <taxon>lamiids</taxon>
        <taxon>Lamiales</taxon>
        <taxon>Pedaliaceae</taxon>
        <taxon>Sesamum</taxon>
    </lineage>
</organism>
<evidence type="ECO:0000313" key="11">
    <source>
        <dbReference type="EMBL" id="KAL0364438.1"/>
    </source>
</evidence>
<keyword evidence="3" id="KW-0963">Cytoplasm</keyword>
<keyword evidence="8" id="KW-0067">ATP-binding</keyword>
<dbReference type="Gene3D" id="1.10.10.10">
    <property type="entry name" value="Winged helix-like DNA-binding domain superfamily/Winged helix DNA-binding domain"/>
    <property type="match status" value="1"/>
</dbReference>
<comment type="caution">
    <text evidence="11">The sequence shown here is derived from an EMBL/GenBank/DDBJ whole genome shotgun (WGS) entry which is preliminary data.</text>
</comment>
<reference evidence="11" key="1">
    <citation type="submission" date="2020-06" db="EMBL/GenBank/DDBJ databases">
        <authorList>
            <person name="Li T."/>
            <person name="Hu X."/>
            <person name="Zhang T."/>
            <person name="Song X."/>
            <person name="Zhang H."/>
            <person name="Dai N."/>
            <person name="Sheng W."/>
            <person name="Hou X."/>
            <person name="Wei L."/>
        </authorList>
    </citation>
    <scope>NUCLEOTIDE SEQUENCE</scope>
    <source>
        <strain evidence="11">G01</strain>
        <tissue evidence="11">Leaf</tissue>
    </source>
</reference>
<name>A0AAW2Q9L9_9LAMI</name>
<protein>
    <submittedName>
        <fullName evidence="11">Late blight resistance proteinR1A-10</fullName>
    </submittedName>
</protein>
<comment type="subcellular location">
    <subcellularLocation>
        <location evidence="1">Cytoplasm</location>
    </subcellularLocation>
</comment>
<accession>A0AAW2Q9L9</accession>
<dbReference type="Gene3D" id="3.40.50.300">
    <property type="entry name" value="P-loop containing nucleotide triphosphate hydrolases"/>
    <property type="match status" value="1"/>
</dbReference>
<dbReference type="Gene3D" id="1.10.8.430">
    <property type="entry name" value="Helical domain of apoptotic protease-activating factors"/>
    <property type="match status" value="1"/>
</dbReference>
<evidence type="ECO:0000256" key="6">
    <source>
        <dbReference type="ARBA" id="ARBA00022741"/>
    </source>
</evidence>
<gene>
    <name evidence="11" type="ORF">Sangu_0541400</name>
</gene>
<evidence type="ECO:0000256" key="4">
    <source>
        <dbReference type="ARBA" id="ARBA00022614"/>
    </source>
</evidence>
<dbReference type="InterPro" id="IPR027417">
    <property type="entry name" value="P-loop_NTPase"/>
</dbReference>
<dbReference type="PANTHER" id="PTHR23155">
    <property type="entry name" value="DISEASE RESISTANCE PROTEIN RP"/>
    <property type="match status" value="1"/>
</dbReference>
<dbReference type="Pfam" id="PF00931">
    <property type="entry name" value="NB-ARC"/>
    <property type="match status" value="2"/>
</dbReference>
<dbReference type="InterPro" id="IPR002182">
    <property type="entry name" value="NB-ARC"/>
</dbReference>
<dbReference type="FunFam" id="1.10.10.10:FF:000322">
    <property type="entry name" value="Probable disease resistance protein At1g63360"/>
    <property type="match status" value="1"/>
</dbReference>
<dbReference type="PRINTS" id="PR00364">
    <property type="entry name" value="DISEASERSIST"/>
</dbReference>
<dbReference type="EMBL" id="JACGWK010000003">
    <property type="protein sequence ID" value="KAL0364438.1"/>
    <property type="molecule type" value="Genomic_DNA"/>
</dbReference>
<dbReference type="GO" id="GO:0043531">
    <property type="term" value="F:ADP binding"/>
    <property type="evidence" value="ECO:0007669"/>
    <property type="project" value="InterPro"/>
</dbReference>
<dbReference type="InterPro" id="IPR044974">
    <property type="entry name" value="Disease_R_plants"/>
</dbReference>
<evidence type="ECO:0000256" key="3">
    <source>
        <dbReference type="ARBA" id="ARBA00022490"/>
    </source>
</evidence>
<dbReference type="AlphaFoldDB" id="A0AAW2Q9L9"/>
<dbReference type="PANTHER" id="PTHR23155:SF1152">
    <property type="entry name" value="AAA+ ATPASE DOMAIN-CONTAINING PROTEIN"/>
    <property type="match status" value="1"/>
</dbReference>